<evidence type="ECO:0000313" key="15">
    <source>
        <dbReference type="Proteomes" id="UP001307889"/>
    </source>
</evidence>
<accession>A0ABN7AR26</accession>
<comment type="subcellular location">
    <subcellularLocation>
        <location evidence="3">Endoplasmic reticulum membrane</location>
        <topology evidence="3">Peripheral membrane protein</topology>
    </subcellularLocation>
    <subcellularLocation>
        <location evidence="2">Microsome membrane</location>
        <topology evidence="2">Peripheral membrane protein</topology>
    </subcellularLocation>
</comment>
<sequence length="499" mass="57382">MYFWLVACTLAPIIWWLWRPLYFKGSGMKYETPYPVVGNCGKLIASGTLFFTRHLYNVFPNEKMFGFHFFWRPTLCVRDANLITDVMVRDFDHFTSNSLRSNQEYDVTGGNLLFLHGMQWREVRNKLSPFFTPFKVKSMMASVDVSMPKAEKILQESLTTDEPIDVANLLAQITVDVITQACFGIESDTFEENSKFRPLASMFFSPFVNVMFTIREISETLFRYLRLQSFDLKSSLFLKKLMKDLVEYRKKNKVQGNDFVQGIIEIMDKELPRKNGANDKIEFFPDGTRVPKFDFDELFLQALVIFIGGVESTASTMTWLFYELARNQEIQDLCREEVLEVVKKTGRPVGLESQNEIPTVVGAINEAVRMYPPFVLIGRICTKTYTFRGTDVTIEPGQLIFIPIEPLQRDPNLFLNPNTFDPGRWRGEKPGLLGAFGLGPRQCLGKSFAMHQMILVVARLLQNYKFALHPTTENPPTVDKIKLIYSPAKPIMFSISHVE</sequence>
<dbReference type="InterPro" id="IPR017972">
    <property type="entry name" value="Cyt_P450_CS"/>
</dbReference>
<dbReference type="PANTHER" id="PTHR24292">
    <property type="entry name" value="CYTOCHROME P450"/>
    <property type="match status" value="1"/>
</dbReference>
<evidence type="ECO:0000256" key="10">
    <source>
        <dbReference type="ARBA" id="ARBA00023004"/>
    </source>
</evidence>
<organism evidence="14 15">
    <name type="scientific">Nesidiocoris tenuis</name>
    <dbReference type="NCBI Taxonomy" id="355587"/>
    <lineage>
        <taxon>Eukaryota</taxon>
        <taxon>Metazoa</taxon>
        <taxon>Ecdysozoa</taxon>
        <taxon>Arthropoda</taxon>
        <taxon>Hexapoda</taxon>
        <taxon>Insecta</taxon>
        <taxon>Pterygota</taxon>
        <taxon>Neoptera</taxon>
        <taxon>Paraneoptera</taxon>
        <taxon>Hemiptera</taxon>
        <taxon>Heteroptera</taxon>
        <taxon>Panheteroptera</taxon>
        <taxon>Cimicomorpha</taxon>
        <taxon>Miridae</taxon>
        <taxon>Dicyphina</taxon>
        <taxon>Nesidiocoris</taxon>
    </lineage>
</organism>
<dbReference type="InterPro" id="IPR050476">
    <property type="entry name" value="Insect_CytP450_Detox"/>
</dbReference>
<evidence type="ECO:0000256" key="6">
    <source>
        <dbReference type="ARBA" id="ARBA00022723"/>
    </source>
</evidence>
<keyword evidence="6 13" id="KW-0479">Metal-binding</keyword>
<keyword evidence="11 13" id="KW-0503">Monooxygenase</keyword>
<evidence type="ECO:0000256" key="3">
    <source>
        <dbReference type="ARBA" id="ARBA00004406"/>
    </source>
</evidence>
<evidence type="ECO:0000256" key="1">
    <source>
        <dbReference type="ARBA" id="ARBA00001971"/>
    </source>
</evidence>
<evidence type="ECO:0000256" key="2">
    <source>
        <dbReference type="ARBA" id="ARBA00004174"/>
    </source>
</evidence>
<keyword evidence="10 13" id="KW-0408">Iron</keyword>
<gene>
    <name evidence="14" type="ORF">NTJ_07471</name>
</gene>
<proteinExistence type="inferred from homology"/>
<keyword evidence="5 13" id="KW-0349">Heme</keyword>
<evidence type="ECO:0000256" key="11">
    <source>
        <dbReference type="ARBA" id="ARBA00023033"/>
    </source>
</evidence>
<evidence type="ECO:0000256" key="7">
    <source>
        <dbReference type="ARBA" id="ARBA00022824"/>
    </source>
</evidence>
<dbReference type="PRINTS" id="PR00463">
    <property type="entry name" value="EP450I"/>
</dbReference>
<dbReference type="Gene3D" id="1.10.630.10">
    <property type="entry name" value="Cytochrome P450"/>
    <property type="match status" value="1"/>
</dbReference>
<reference evidence="14 15" key="1">
    <citation type="submission" date="2023-09" db="EMBL/GenBank/DDBJ databases">
        <title>Nesidiocoris tenuis whole genome shotgun sequence.</title>
        <authorList>
            <person name="Shibata T."/>
            <person name="Shimoda M."/>
            <person name="Kobayashi T."/>
            <person name="Uehara T."/>
        </authorList>
    </citation>
    <scope>NUCLEOTIDE SEQUENCE [LARGE SCALE GENOMIC DNA]</scope>
    <source>
        <strain evidence="14 15">Japan</strain>
    </source>
</reference>
<dbReference type="InterPro" id="IPR036396">
    <property type="entry name" value="Cyt_P450_sf"/>
</dbReference>
<protein>
    <submittedName>
        <fullName evidence="14">Cytochrome p450</fullName>
    </submittedName>
</protein>
<name>A0ABN7AR26_9HEMI</name>
<comment type="cofactor">
    <cofactor evidence="1">
        <name>heme</name>
        <dbReference type="ChEBI" id="CHEBI:30413"/>
    </cofactor>
</comment>
<evidence type="ECO:0000256" key="12">
    <source>
        <dbReference type="ARBA" id="ARBA00023136"/>
    </source>
</evidence>
<dbReference type="Proteomes" id="UP001307889">
    <property type="component" value="Chromosome 5"/>
</dbReference>
<evidence type="ECO:0000256" key="8">
    <source>
        <dbReference type="ARBA" id="ARBA00022848"/>
    </source>
</evidence>
<evidence type="ECO:0000256" key="5">
    <source>
        <dbReference type="ARBA" id="ARBA00022617"/>
    </source>
</evidence>
<dbReference type="InterPro" id="IPR002401">
    <property type="entry name" value="Cyt_P450_E_grp-I"/>
</dbReference>
<evidence type="ECO:0000256" key="9">
    <source>
        <dbReference type="ARBA" id="ARBA00023002"/>
    </source>
</evidence>
<dbReference type="Pfam" id="PF00067">
    <property type="entry name" value="p450"/>
    <property type="match status" value="1"/>
</dbReference>
<dbReference type="InterPro" id="IPR001128">
    <property type="entry name" value="Cyt_P450"/>
</dbReference>
<keyword evidence="12" id="KW-0472">Membrane</keyword>
<keyword evidence="9 13" id="KW-0560">Oxidoreductase</keyword>
<evidence type="ECO:0000256" key="4">
    <source>
        <dbReference type="ARBA" id="ARBA00010617"/>
    </source>
</evidence>
<dbReference type="SUPFAM" id="SSF48264">
    <property type="entry name" value="Cytochrome P450"/>
    <property type="match status" value="1"/>
</dbReference>
<dbReference type="PANTHER" id="PTHR24292:SF54">
    <property type="entry name" value="CYP9F3-RELATED"/>
    <property type="match status" value="1"/>
</dbReference>
<evidence type="ECO:0000313" key="14">
    <source>
        <dbReference type="EMBL" id="BES94662.1"/>
    </source>
</evidence>
<dbReference type="PROSITE" id="PS00086">
    <property type="entry name" value="CYTOCHROME_P450"/>
    <property type="match status" value="1"/>
</dbReference>
<evidence type="ECO:0000256" key="13">
    <source>
        <dbReference type="RuleBase" id="RU000461"/>
    </source>
</evidence>
<dbReference type="PRINTS" id="PR00385">
    <property type="entry name" value="P450"/>
</dbReference>
<keyword evidence="15" id="KW-1185">Reference proteome</keyword>
<keyword evidence="7" id="KW-0256">Endoplasmic reticulum</keyword>
<dbReference type="EMBL" id="AP028913">
    <property type="protein sequence ID" value="BES94662.1"/>
    <property type="molecule type" value="Genomic_DNA"/>
</dbReference>
<comment type="similarity">
    <text evidence="4 13">Belongs to the cytochrome P450 family.</text>
</comment>
<keyword evidence="8" id="KW-0492">Microsome</keyword>